<keyword evidence="14" id="KW-1185">Reference proteome</keyword>
<evidence type="ECO:0000256" key="2">
    <source>
        <dbReference type="ARBA" id="ARBA00011233"/>
    </source>
</evidence>
<feature type="chain" id="PRO_5013325405" description="Porin domain-containing protein" evidence="11">
    <location>
        <begin position="21"/>
        <end position="386"/>
    </location>
</feature>
<keyword evidence="9" id="KW-0472">Membrane</keyword>
<keyword evidence="6 11" id="KW-0732">Signal</keyword>
<keyword evidence="7" id="KW-0406">Ion transport</keyword>
<evidence type="ECO:0000256" key="9">
    <source>
        <dbReference type="ARBA" id="ARBA00023136"/>
    </source>
</evidence>
<keyword evidence="10" id="KW-0998">Cell outer membrane</keyword>
<accession>A0A229FVI4</accession>
<comment type="caution">
    <text evidence="13">The sequence shown here is derived from an EMBL/GenBank/DDBJ whole genome shotgun (WGS) entry which is preliminary data.</text>
</comment>
<evidence type="ECO:0000256" key="8">
    <source>
        <dbReference type="ARBA" id="ARBA00023114"/>
    </source>
</evidence>
<evidence type="ECO:0000256" key="6">
    <source>
        <dbReference type="ARBA" id="ARBA00022729"/>
    </source>
</evidence>
<dbReference type="OrthoDB" id="8982743at2"/>
<keyword evidence="8" id="KW-0626">Porin</keyword>
<evidence type="ECO:0000256" key="1">
    <source>
        <dbReference type="ARBA" id="ARBA00004571"/>
    </source>
</evidence>
<dbReference type="Pfam" id="PF13609">
    <property type="entry name" value="Porin_4"/>
    <property type="match status" value="1"/>
</dbReference>
<dbReference type="RefSeq" id="WP_089515049.1">
    <property type="nucleotide sequence ID" value="NZ_NJGG01000001.1"/>
</dbReference>
<keyword evidence="4" id="KW-1134">Transmembrane beta strand</keyword>
<gene>
    <name evidence="13" type="ORF">AOC33_02730</name>
</gene>
<evidence type="ECO:0000256" key="11">
    <source>
        <dbReference type="SAM" id="SignalP"/>
    </source>
</evidence>
<evidence type="ECO:0000256" key="10">
    <source>
        <dbReference type="ARBA" id="ARBA00023237"/>
    </source>
</evidence>
<dbReference type="EMBL" id="NJGG01000001">
    <property type="protein sequence ID" value="OXL16021.1"/>
    <property type="molecule type" value="Genomic_DNA"/>
</dbReference>
<proteinExistence type="predicted"/>
<evidence type="ECO:0000259" key="12">
    <source>
        <dbReference type="Pfam" id="PF13609"/>
    </source>
</evidence>
<keyword evidence="5" id="KW-0812">Transmembrane</keyword>
<dbReference type="AlphaFoldDB" id="A0A229FVI4"/>
<feature type="domain" description="Porin" evidence="12">
    <location>
        <begin position="7"/>
        <end position="369"/>
    </location>
</feature>
<dbReference type="GO" id="GO:0015288">
    <property type="term" value="F:porin activity"/>
    <property type="evidence" value="ECO:0007669"/>
    <property type="project" value="UniProtKB-KW"/>
</dbReference>
<comment type="subunit">
    <text evidence="2">Homotrimer.</text>
</comment>
<evidence type="ECO:0000256" key="5">
    <source>
        <dbReference type="ARBA" id="ARBA00022692"/>
    </source>
</evidence>
<sequence length="386" mass="39471">MKKSLLALAALSAFATAAQAQSSVQVYGILDMGYASESKTATTAAAAAQGTTTKAKAVGASEGLSGSRLGFRGTEDLGGGLTAGFTYELGLNVGESTAAHSVRQSLLSLSDKNLGTLSFGRGNTLGKNTNDGFTAFGGGGDFEQGSVTLEITRGEEQGEAVSKKIKPIVDRNSNQVTYVSPSFSGVTVSAQLYAKSSDKDAAANTGKDETSGTAFQLAYAGNGITAAYTRSQLDTEVEAAAAVAATCTGVATPVGCNNGTAAVSASKTEITLDQFGATYTMGAIKAFGLYNSAKYKASATAAEDQNKGYDIGATYTMGKTTLLASIGDGEIKTAAGVVTDVKGMQAQVRYELSKRTTAYALYGKTEFEGTNKGESDVSMIGIRHSF</sequence>
<dbReference type="GO" id="GO:0006811">
    <property type="term" value="P:monoatomic ion transport"/>
    <property type="evidence" value="ECO:0007669"/>
    <property type="project" value="UniProtKB-KW"/>
</dbReference>
<keyword evidence="3" id="KW-0813">Transport</keyword>
<dbReference type="InterPro" id="IPR033900">
    <property type="entry name" value="Gram_neg_porin_domain"/>
</dbReference>
<dbReference type="GO" id="GO:0046930">
    <property type="term" value="C:pore complex"/>
    <property type="evidence" value="ECO:0007669"/>
    <property type="project" value="UniProtKB-KW"/>
</dbReference>
<evidence type="ECO:0000256" key="4">
    <source>
        <dbReference type="ARBA" id="ARBA00022452"/>
    </source>
</evidence>
<evidence type="ECO:0000256" key="3">
    <source>
        <dbReference type="ARBA" id="ARBA00022448"/>
    </source>
</evidence>
<dbReference type="PANTHER" id="PTHR34501:SF9">
    <property type="entry name" value="MAJOR OUTER MEMBRANE PROTEIN P.IA"/>
    <property type="match status" value="1"/>
</dbReference>
<dbReference type="InterPro" id="IPR023614">
    <property type="entry name" value="Porin_dom_sf"/>
</dbReference>
<evidence type="ECO:0000313" key="14">
    <source>
        <dbReference type="Proteomes" id="UP000215188"/>
    </source>
</evidence>
<dbReference type="PANTHER" id="PTHR34501">
    <property type="entry name" value="PROTEIN YDDL-RELATED"/>
    <property type="match status" value="1"/>
</dbReference>
<dbReference type="SUPFAM" id="SSF56935">
    <property type="entry name" value="Porins"/>
    <property type="match status" value="1"/>
</dbReference>
<dbReference type="CDD" id="cd00342">
    <property type="entry name" value="gram_neg_porins"/>
    <property type="match status" value="1"/>
</dbReference>
<dbReference type="Proteomes" id="UP000215188">
    <property type="component" value="Unassembled WGS sequence"/>
</dbReference>
<reference evidence="13 14" key="1">
    <citation type="submission" date="2017-06" db="EMBL/GenBank/DDBJ databases">
        <title>Reclassification of a Polynucleobacter cosmopolitanus strain isolated from tropical Lake Victoria as Polynucleobacter victoriensis comb. nov.</title>
        <authorList>
            <person name="Hahn M.W."/>
        </authorList>
    </citation>
    <scope>NUCLEOTIDE SEQUENCE [LARGE SCALE GENOMIC DNA]</scope>
    <source>
        <strain evidence="13 14">MWH-MoIso2</strain>
    </source>
</reference>
<dbReference type="Gene3D" id="2.40.160.10">
    <property type="entry name" value="Porin"/>
    <property type="match status" value="1"/>
</dbReference>
<dbReference type="InterPro" id="IPR050298">
    <property type="entry name" value="Gram-neg_bact_OMP"/>
</dbReference>
<comment type="subcellular location">
    <subcellularLocation>
        <location evidence="1">Cell outer membrane</location>
        <topology evidence="1">Multi-pass membrane protein</topology>
    </subcellularLocation>
</comment>
<protein>
    <recommendedName>
        <fullName evidence="12">Porin domain-containing protein</fullName>
    </recommendedName>
</protein>
<evidence type="ECO:0000256" key="7">
    <source>
        <dbReference type="ARBA" id="ARBA00023065"/>
    </source>
</evidence>
<evidence type="ECO:0000313" key="13">
    <source>
        <dbReference type="EMBL" id="OXL16021.1"/>
    </source>
</evidence>
<organism evidence="13 14">
    <name type="scientific">Polynucleobacter cosmopolitanus</name>
    <dbReference type="NCBI Taxonomy" id="351345"/>
    <lineage>
        <taxon>Bacteria</taxon>
        <taxon>Pseudomonadati</taxon>
        <taxon>Pseudomonadota</taxon>
        <taxon>Betaproteobacteria</taxon>
        <taxon>Burkholderiales</taxon>
        <taxon>Burkholderiaceae</taxon>
        <taxon>Polynucleobacter</taxon>
    </lineage>
</organism>
<name>A0A229FVI4_9BURK</name>
<dbReference type="GO" id="GO:0009279">
    <property type="term" value="C:cell outer membrane"/>
    <property type="evidence" value="ECO:0007669"/>
    <property type="project" value="UniProtKB-SubCell"/>
</dbReference>
<feature type="signal peptide" evidence="11">
    <location>
        <begin position="1"/>
        <end position="20"/>
    </location>
</feature>